<feature type="transmembrane region" description="Helical" evidence="1">
    <location>
        <begin position="114"/>
        <end position="136"/>
    </location>
</feature>
<keyword evidence="3" id="KW-1185">Reference proteome</keyword>
<organism evidence="2 3">
    <name type="scientific">Phytohabitans aurantiacus</name>
    <dbReference type="NCBI Taxonomy" id="3016789"/>
    <lineage>
        <taxon>Bacteria</taxon>
        <taxon>Bacillati</taxon>
        <taxon>Actinomycetota</taxon>
        <taxon>Actinomycetes</taxon>
        <taxon>Micromonosporales</taxon>
        <taxon>Micromonosporaceae</taxon>
    </lineage>
</organism>
<evidence type="ECO:0008006" key="4">
    <source>
        <dbReference type="Google" id="ProtNLM"/>
    </source>
</evidence>
<dbReference type="EMBL" id="BSDI01000071">
    <property type="protein sequence ID" value="GLI02876.1"/>
    <property type="molecule type" value="Genomic_DNA"/>
</dbReference>
<proteinExistence type="predicted"/>
<keyword evidence="1" id="KW-0812">Transmembrane</keyword>
<evidence type="ECO:0000313" key="3">
    <source>
        <dbReference type="Proteomes" id="UP001144280"/>
    </source>
</evidence>
<feature type="transmembrane region" description="Helical" evidence="1">
    <location>
        <begin position="148"/>
        <end position="167"/>
    </location>
</feature>
<evidence type="ECO:0000256" key="1">
    <source>
        <dbReference type="SAM" id="Phobius"/>
    </source>
</evidence>
<sequence>MTPVPDEEATGGHLPGWVSAWATVIAPVTVLSGLLFYFGYVSSRAQYEYFGIDVDTVGLGTQDYIMRSPQPLLAPLLTFVLLGAGMLTAHLSIRRRIATAKDSGQPRALLPLRRLVRVATGAGLAILGGGIALLFAFPLIGEWPGYDLFTPLLLAVGAGLLAYRWRLRDLLGSAAERQTDDTLLLRRMIIVMLYALVAVGVFWATATVAGWSGRGLARNQARHLDSLPRVILDTKERLHLRSPGVEERVLPASPEQTFHYRYRRLRLLIVGRDRMFLVPETWSASNSTLVVPLDESVRVQFQFQNSPP</sequence>
<protein>
    <recommendedName>
        <fullName evidence="4">DUF5671 domain-containing protein</fullName>
    </recommendedName>
</protein>
<accession>A0ABQ5R8F7</accession>
<feature type="transmembrane region" description="Helical" evidence="1">
    <location>
        <begin position="20"/>
        <end position="40"/>
    </location>
</feature>
<gene>
    <name evidence="2" type="ORF">Pa4123_81540</name>
</gene>
<feature type="transmembrane region" description="Helical" evidence="1">
    <location>
        <begin position="72"/>
        <end position="93"/>
    </location>
</feature>
<keyword evidence="1" id="KW-1133">Transmembrane helix</keyword>
<evidence type="ECO:0000313" key="2">
    <source>
        <dbReference type="EMBL" id="GLI02876.1"/>
    </source>
</evidence>
<comment type="caution">
    <text evidence="2">The sequence shown here is derived from an EMBL/GenBank/DDBJ whole genome shotgun (WGS) entry which is preliminary data.</text>
</comment>
<name>A0ABQ5R8F7_9ACTN</name>
<feature type="transmembrane region" description="Helical" evidence="1">
    <location>
        <begin position="188"/>
        <end position="211"/>
    </location>
</feature>
<keyword evidence="1" id="KW-0472">Membrane</keyword>
<reference evidence="2" key="1">
    <citation type="submission" date="2022-12" db="EMBL/GenBank/DDBJ databases">
        <title>New Phytohabitans aurantiacus sp. RD004123 nov., an actinomycete isolated from soil.</title>
        <authorList>
            <person name="Triningsih D.W."/>
            <person name="Harunari E."/>
            <person name="Igarashi Y."/>
        </authorList>
    </citation>
    <scope>NUCLEOTIDE SEQUENCE</scope>
    <source>
        <strain evidence="2">RD004123</strain>
    </source>
</reference>
<dbReference type="Proteomes" id="UP001144280">
    <property type="component" value="Unassembled WGS sequence"/>
</dbReference>